<dbReference type="RefSeq" id="WP_349216185.1">
    <property type="nucleotide sequence ID" value="NZ_JBBMFA010000094.1"/>
</dbReference>
<dbReference type="PANTHER" id="PTHR32438:SF5">
    <property type="entry name" value="4-ALPHA-GLUCANOTRANSFERASE DPE1, CHLOROPLASTIC_AMYLOPLASTIC"/>
    <property type="match status" value="1"/>
</dbReference>
<comment type="similarity">
    <text evidence="2 10">Belongs to the disproportionating enzyme family.</text>
</comment>
<dbReference type="EC" id="2.4.1.25" evidence="3 10"/>
<evidence type="ECO:0000313" key="12">
    <source>
        <dbReference type="Proteomes" id="UP001477672"/>
    </source>
</evidence>
<evidence type="ECO:0000256" key="5">
    <source>
        <dbReference type="ARBA" id="ARBA00022676"/>
    </source>
</evidence>
<keyword evidence="7 10" id="KW-0119">Carbohydrate metabolism</keyword>
<dbReference type="Gene3D" id="3.20.20.80">
    <property type="entry name" value="Glycosidases"/>
    <property type="match status" value="1"/>
</dbReference>
<dbReference type="InterPro" id="IPR017853">
    <property type="entry name" value="GH"/>
</dbReference>
<dbReference type="GO" id="GO:0004134">
    <property type="term" value="F:4-alpha-glucanotransferase activity"/>
    <property type="evidence" value="ECO:0007669"/>
    <property type="project" value="UniProtKB-EC"/>
</dbReference>
<dbReference type="Proteomes" id="UP001477672">
    <property type="component" value="Unassembled WGS sequence"/>
</dbReference>
<dbReference type="EMBL" id="JBBMFA010000094">
    <property type="protein sequence ID" value="MEQ2520639.1"/>
    <property type="molecule type" value="Genomic_DNA"/>
</dbReference>
<evidence type="ECO:0000256" key="2">
    <source>
        <dbReference type="ARBA" id="ARBA00005684"/>
    </source>
</evidence>
<keyword evidence="5 10" id="KW-0328">Glycosyltransferase</keyword>
<name>A0ABV1GFQ5_9FIRM</name>
<dbReference type="InterPro" id="IPR003385">
    <property type="entry name" value="Glyco_hydro_77"/>
</dbReference>
<evidence type="ECO:0000256" key="7">
    <source>
        <dbReference type="ARBA" id="ARBA00023277"/>
    </source>
</evidence>
<evidence type="ECO:0000256" key="1">
    <source>
        <dbReference type="ARBA" id="ARBA00000439"/>
    </source>
</evidence>
<evidence type="ECO:0000313" key="11">
    <source>
        <dbReference type="EMBL" id="MEQ2520639.1"/>
    </source>
</evidence>
<dbReference type="NCBIfam" id="TIGR00217">
    <property type="entry name" value="malQ"/>
    <property type="match status" value="1"/>
</dbReference>
<keyword evidence="12" id="KW-1185">Reference proteome</keyword>
<keyword evidence="6 10" id="KW-0808">Transferase</keyword>
<evidence type="ECO:0000256" key="9">
    <source>
        <dbReference type="ARBA" id="ARBA00031501"/>
    </source>
</evidence>
<dbReference type="PANTHER" id="PTHR32438">
    <property type="entry name" value="4-ALPHA-GLUCANOTRANSFERASE DPE1, CHLOROPLASTIC/AMYLOPLASTIC"/>
    <property type="match status" value="1"/>
</dbReference>
<evidence type="ECO:0000256" key="10">
    <source>
        <dbReference type="RuleBase" id="RU361207"/>
    </source>
</evidence>
<protein>
    <recommendedName>
        <fullName evidence="4 10">4-alpha-glucanotransferase</fullName>
        <ecNumber evidence="3 10">2.4.1.25</ecNumber>
    </recommendedName>
    <alternativeName>
        <fullName evidence="8 10">Amylomaltase</fullName>
    </alternativeName>
    <alternativeName>
        <fullName evidence="9 10">Disproportionating enzyme</fullName>
    </alternativeName>
</protein>
<reference evidence="11 12" key="1">
    <citation type="submission" date="2024-03" db="EMBL/GenBank/DDBJ databases">
        <title>Human intestinal bacterial collection.</title>
        <authorList>
            <person name="Pauvert C."/>
            <person name="Hitch T.C.A."/>
            <person name="Clavel T."/>
        </authorList>
    </citation>
    <scope>NUCLEOTIDE SEQUENCE [LARGE SCALE GENOMIC DNA]</scope>
    <source>
        <strain evidence="11 12">CLA-JM-H11</strain>
    </source>
</reference>
<comment type="caution">
    <text evidence="11">The sequence shown here is derived from an EMBL/GenBank/DDBJ whole genome shotgun (WGS) entry which is preliminary data.</text>
</comment>
<dbReference type="SUPFAM" id="SSF51445">
    <property type="entry name" value="(Trans)glycosidases"/>
    <property type="match status" value="1"/>
</dbReference>
<evidence type="ECO:0000256" key="6">
    <source>
        <dbReference type="ARBA" id="ARBA00022679"/>
    </source>
</evidence>
<proteinExistence type="inferred from homology"/>
<dbReference type="Pfam" id="PF02446">
    <property type="entry name" value="Glyco_hydro_77"/>
    <property type="match status" value="1"/>
</dbReference>
<evidence type="ECO:0000256" key="8">
    <source>
        <dbReference type="ARBA" id="ARBA00031423"/>
    </source>
</evidence>
<accession>A0ABV1GFQ5</accession>
<sequence length="491" mass="55973">MRESGILMPVASLPGPFGIGTLGKPAYDFIDFLKKAHQAVWQILPVSPTGFGDSPYQSCSAFAGNPYFIDFDLLRKDGLLKKTDYETLRFGTDGKVDYETVEKTHFAVLRKAFAKFSKWYPDDYYHFCYEQGWWLEDYALFMTAKGLNGGVHYRQWPQPQRDHAQSAIDALYAEHESEVHFWKFCQYEFQRQWRALKAHAQKQGVRILGDLPIYVSADSADVWAGPQLFQLDEDGTPTAVAGCPPDYFSEDGQLWGNPLYDWDYHRKTGYEWWVRRIRFALELYDMVRIDHFRGFDTYYAIPYGAKNARGGAWRNGPGMELFRKVEQQLGKAEIVAEDLGEMFDSVRRLLSDSGFPGMKVLQFAFDPSGDSEYLPHHYPENCIAYPGTHDNTTVADWLRHAPAKERRKATAYLGLNEEEGLVDGMLRGVLASPAKLAVTPMADWLGLGAAGRINTPSTLGGNNWRWRLKAEQLTPQLAAKMMRKTRLFGRG</sequence>
<evidence type="ECO:0000256" key="4">
    <source>
        <dbReference type="ARBA" id="ARBA00020295"/>
    </source>
</evidence>
<evidence type="ECO:0000256" key="3">
    <source>
        <dbReference type="ARBA" id="ARBA00012560"/>
    </source>
</evidence>
<comment type="catalytic activity">
    <reaction evidence="1 10">
        <text>Transfers a segment of a (1-&gt;4)-alpha-D-glucan to a new position in an acceptor, which may be glucose or a (1-&gt;4)-alpha-D-glucan.</text>
        <dbReference type="EC" id="2.4.1.25"/>
    </reaction>
</comment>
<dbReference type="NCBIfam" id="NF011080">
    <property type="entry name" value="PRK14508.1-3"/>
    <property type="match status" value="1"/>
</dbReference>
<organism evidence="11 12">
    <name type="scientific">Ruthenibacterium intestinale</name>
    <dbReference type="NCBI Taxonomy" id="3133163"/>
    <lineage>
        <taxon>Bacteria</taxon>
        <taxon>Bacillati</taxon>
        <taxon>Bacillota</taxon>
        <taxon>Clostridia</taxon>
        <taxon>Eubacteriales</taxon>
        <taxon>Oscillospiraceae</taxon>
        <taxon>Ruthenibacterium</taxon>
    </lineage>
</organism>
<gene>
    <name evidence="11" type="primary">malQ</name>
    <name evidence="11" type="ORF">WMO24_09390</name>
</gene>